<evidence type="ECO:0000259" key="6">
    <source>
        <dbReference type="PROSITE" id="PS51192"/>
    </source>
</evidence>
<keyword evidence="4 5" id="KW-0067">ATP-binding</keyword>
<dbReference type="GO" id="GO:0003724">
    <property type="term" value="F:RNA helicase activity"/>
    <property type="evidence" value="ECO:0007669"/>
    <property type="project" value="TreeGrafter"/>
</dbReference>
<dbReference type="InterPro" id="IPR027417">
    <property type="entry name" value="P-loop_NTPase"/>
</dbReference>
<dbReference type="GO" id="GO:0016787">
    <property type="term" value="F:hydrolase activity"/>
    <property type="evidence" value="ECO:0007669"/>
    <property type="project" value="UniProtKB-KW"/>
</dbReference>
<name>A0A915ING3_ROMCU</name>
<organism evidence="8 9">
    <name type="scientific">Romanomermis culicivorax</name>
    <name type="common">Nematode worm</name>
    <dbReference type="NCBI Taxonomy" id="13658"/>
    <lineage>
        <taxon>Eukaryota</taxon>
        <taxon>Metazoa</taxon>
        <taxon>Ecdysozoa</taxon>
        <taxon>Nematoda</taxon>
        <taxon>Enoplea</taxon>
        <taxon>Dorylaimia</taxon>
        <taxon>Mermithida</taxon>
        <taxon>Mermithoidea</taxon>
        <taxon>Mermithidae</taxon>
        <taxon>Romanomermis</taxon>
    </lineage>
</organism>
<dbReference type="InterPro" id="IPR011545">
    <property type="entry name" value="DEAD/DEAH_box_helicase_dom"/>
</dbReference>
<evidence type="ECO:0000256" key="5">
    <source>
        <dbReference type="RuleBase" id="RU000492"/>
    </source>
</evidence>
<dbReference type="PANTHER" id="PTHR47959">
    <property type="entry name" value="ATP-DEPENDENT RNA HELICASE RHLE-RELATED"/>
    <property type="match status" value="1"/>
</dbReference>
<dbReference type="Pfam" id="PF00270">
    <property type="entry name" value="DEAD"/>
    <property type="match status" value="1"/>
</dbReference>
<keyword evidence="3 5" id="KW-0347">Helicase</keyword>
<protein>
    <submittedName>
        <fullName evidence="9">RNA helicase</fullName>
    </submittedName>
</protein>
<dbReference type="InterPro" id="IPR050079">
    <property type="entry name" value="DEAD_box_RNA_helicase"/>
</dbReference>
<accession>A0A915ING3</accession>
<dbReference type="PROSITE" id="PS00039">
    <property type="entry name" value="DEAD_ATP_HELICASE"/>
    <property type="match status" value="1"/>
</dbReference>
<dbReference type="SMART" id="SM00490">
    <property type="entry name" value="HELICc"/>
    <property type="match status" value="1"/>
</dbReference>
<evidence type="ECO:0000259" key="7">
    <source>
        <dbReference type="PROSITE" id="PS51194"/>
    </source>
</evidence>
<comment type="similarity">
    <text evidence="5">Belongs to the DEAD box helicase family.</text>
</comment>
<keyword evidence="1 5" id="KW-0547">Nucleotide-binding</keyword>
<evidence type="ECO:0000256" key="2">
    <source>
        <dbReference type="ARBA" id="ARBA00022801"/>
    </source>
</evidence>
<evidence type="ECO:0000313" key="9">
    <source>
        <dbReference type="WBParaSite" id="nRc.2.0.1.t15350-RA"/>
    </source>
</evidence>
<dbReference type="SUPFAM" id="SSF52540">
    <property type="entry name" value="P-loop containing nucleoside triphosphate hydrolases"/>
    <property type="match status" value="2"/>
</dbReference>
<dbReference type="Pfam" id="PF00271">
    <property type="entry name" value="Helicase_C"/>
    <property type="match status" value="1"/>
</dbReference>
<dbReference type="PROSITE" id="PS51192">
    <property type="entry name" value="HELICASE_ATP_BIND_1"/>
    <property type="match status" value="1"/>
</dbReference>
<dbReference type="WBParaSite" id="nRc.2.0.1.t15350-RA">
    <property type="protein sequence ID" value="nRc.2.0.1.t15350-RA"/>
    <property type="gene ID" value="nRc.2.0.1.g15350"/>
</dbReference>
<evidence type="ECO:0000313" key="8">
    <source>
        <dbReference type="Proteomes" id="UP000887565"/>
    </source>
</evidence>
<keyword evidence="2 5" id="KW-0378">Hydrolase</keyword>
<reference evidence="9" key="1">
    <citation type="submission" date="2022-11" db="UniProtKB">
        <authorList>
            <consortium name="WormBaseParasite"/>
        </authorList>
    </citation>
    <scope>IDENTIFICATION</scope>
</reference>
<dbReference type="PROSITE" id="PS51194">
    <property type="entry name" value="HELICASE_CTER"/>
    <property type="match status" value="1"/>
</dbReference>
<dbReference type="PANTHER" id="PTHR47959:SF8">
    <property type="entry name" value="RNA HELICASE"/>
    <property type="match status" value="1"/>
</dbReference>
<dbReference type="GO" id="GO:0043186">
    <property type="term" value="C:P granule"/>
    <property type="evidence" value="ECO:0007669"/>
    <property type="project" value="UniProtKB-ARBA"/>
</dbReference>
<dbReference type="Proteomes" id="UP000887565">
    <property type="component" value="Unplaced"/>
</dbReference>
<dbReference type="OMA" id="LHHVEEI"/>
<evidence type="ECO:0000256" key="1">
    <source>
        <dbReference type="ARBA" id="ARBA00022741"/>
    </source>
</evidence>
<keyword evidence="8" id="KW-1185">Reference proteome</keyword>
<dbReference type="InterPro" id="IPR000629">
    <property type="entry name" value="RNA-helicase_DEAD-box_CS"/>
</dbReference>
<evidence type="ECO:0000256" key="4">
    <source>
        <dbReference type="ARBA" id="ARBA00022840"/>
    </source>
</evidence>
<dbReference type="AlphaFoldDB" id="A0A915ING3"/>
<dbReference type="GO" id="GO:0003676">
    <property type="term" value="F:nucleic acid binding"/>
    <property type="evidence" value="ECO:0007669"/>
    <property type="project" value="InterPro"/>
</dbReference>
<dbReference type="InterPro" id="IPR014001">
    <property type="entry name" value="Helicase_ATP-bd"/>
</dbReference>
<dbReference type="SMART" id="SM00487">
    <property type="entry name" value="DEXDc"/>
    <property type="match status" value="1"/>
</dbReference>
<proteinExistence type="inferred from homology"/>
<feature type="domain" description="Helicase C-terminal" evidence="7">
    <location>
        <begin position="326"/>
        <end position="477"/>
    </location>
</feature>
<dbReference type="GO" id="GO:0005524">
    <property type="term" value="F:ATP binding"/>
    <property type="evidence" value="ECO:0007669"/>
    <property type="project" value="UniProtKB-KW"/>
</dbReference>
<dbReference type="CDD" id="cd18787">
    <property type="entry name" value="SF2_C_DEAD"/>
    <property type="match status" value="1"/>
</dbReference>
<dbReference type="InterPro" id="IPR001650">
    <property type="entry name" value="Helicase_C-like"/>
</dbReference>
<dbReference type="GO" id="GO:0005829">
    <property type="term" value="C:cytosol"/>
    <property type="evidence" value="ECO:0007669"/>
    <property type="project" value="TreeGrafter"/>
</dbReference>
<dbReference type="Gene3D" id="3.40.50.300">
    <property type="entry name" value="P-loop containing nucleotide triphosphate hydrolases"/>
    <property type="match status" value="2"/>
</dbReference>
<sequence length="477" mass="53026">MPVGWIPDVIRQQLITCACRVRGQLAPRYFGGIKVNAMDSECENDISGVGYSSHLKSKKAGGFQSLGSRGIMKIADGLDHNVLKGILRRGYKIPTPIQRKSIPLILNGKDVFAMARTGSGKTAAFLVPLLQKLKVRSAKAGARAVLISPTRELALGKYTNLRVCLLVGGDKMEEQFASIHENPDIIIATPGRLVHVAVEMNLKLTSVEYVVFDEADRLFEMGFEEQLKEILARLPENRQTLLFSATLPNNLMDFIKAGLSDPVLVRLDVDSKISEKLKPLAQENLLKIVEFLSVCKLALKIKNFDNKLHMSFLFCRFEDKIPALVYFLRHVIDTDCEQSLIFCATKHHVEYLAEILSRLSFSCTFLYSSLDPAARKINIDKFRKKKAQILVVTDLAARGVDIPLLDNVINLHFPAKAKLFIHRVDGNTLNLSICDGNKGIVKSYMSRFGGISSSTSTWRLLKADVSQELVAAAEHST</sequence>
<evidence type="ECO:0000256" key="3">
    <source>
        <dbReference type="ARBA" id="ARBA00022806"/>
    </source>
</evidence>
<feature type="domain" description="Helicase ATP-binding" evidence="6">
    <location>
        <begin position="102"/>
        <end position="265"/>
    </location>
</feature>